<feature type="transmembrane region" description="Helical" evidence="7">
    <location>
        <begin position="888"/>
        <end position="913"/>
    </location>
</feature>
<evidence type="ECO:0000313" key="16">
    <source>
        <dbReference type="Proteomes" id="UP000540762"/>
    </source>
</evidence>
<proteinExistence type="inferred from homology"/>
<keyword evidence="3 7" id="KW-0812">Transmembrane</keyword>
<evidence type="ECO:0000259" key="13">
    <source>
        <dbReference type="Pfam" id="PF23486"/>
    </source>
</evidence>
<dbReference type="Pfam" id="PF15705">
    <property type="entry name" value="TMEM132_N"/>
    <property type="match status" value="1"/>
</dbReference>
<feature type="compositionally biased region" description="Polar residues" evidence="6">
    <location>
        <begin position="815"/>
        <end position="832"/>
    </location>
</feature>
<feature type="domain" description="Transmembrane protein TMEM132 N-terminal" evidence="8">
    <location>
        <begin position="23"/>
        <end position="85"/>
    </location>
</feature>
<keyword evidence="4 7" id="KW-1133">Transmembrane helix</keyword>
<gene>
    <name evidence="15" type="primary">Tmem132d</name>
    <name evidence="15" type="ORF">BRAATR_R04747</name>
</gene>
<evidence type="ECO:0000256" key="4">
    <source>
        <dbReference type="ARBA" id="ARBA00022989"/>
    </source>
</evidence>
<dbReference type="Pfam" id="PF23486">
    <property type="entry name" value="Ig_TMEM132_5th"/>
    <property type="match status" value="1"/>
</dbReference>
<evidence type="ECO:0000313" key="15">
    <source>
        <dbReference type="EMBL" id="NWZ43678.1"/>
    </source>
</evidence>
<name>A0A7K7MKY4_9PASS</name>
<dbReference type="InterPro" id="IPR055424">
    <property type="entry name" value="Ig_TMEM132_6th"/>
</dbReference>
<dbReference type="InterPro" id="IPR055422">
    <property type="entry name" value="Ig_TMEM132_2nd"/>
</dbReference>
<evidence type="ECO:0000256" key="3">
    <source>
        <dbReference type="ARBA" id="ARBA00022692"/>
    </source>
</evidence>
<feature type="compositionally biased region" description="Basic and acidic residues" evidence="6">
    <location>
        <begin position="793"/>
        <end position="812"/>
    </location>
</feature>
<evidence type="ECO:0000256" key="2">
    <source>
        <dbReference type="ARBA" id="ARBA00006166"/>
    </source>
</evidence>
<dbReference type="GO" id="GO:0016020">
    <property type="term" value="C:membrane"/>
    <property type="evidence" value="ECO:0007669"/>
    <property type="project" value="UniProtKB-SubCell"/>
</dbReference>
<dbReference type="InterPro" id="IPR031435">
    <property type="entry name" value="TMEM132_N"/>
</dbReference>
<keyword evidence="16" id="KW-1185">Reference proteome</keyword>
<dbReference type="InterPro" id="IPR055423">
    <property type="entry name" value="Ig_TMEM132_5th"/>
</dbReference>
<dbReference type="InterPro" id="IPR055421">
    <property type="entry name" value="TMEM132_3rd"/>
</dbReference>
<dbReference type="PANTHER" id="PTHR13388:SF2">
    <property type="entry name" value="TRANSMEMBRANE PROTEIN 132D"/>
    <property type="match status" value="1"/>
</dbReference>
<evidence type="ECO:0000259" key="10">
    <source>
        <dbReference type="Pfam" id="PF16070"/>
    </source>
</evidence>
<feature type="domain" description="Transmembrane protein TMEM132 second Ig-like" evidence="12">
    <location>
        <begin position="102"/>
        <end position="240"/>
    </location>
</feature>
<comment type="similarity">
    <text evidence="2">Belongs to the TMEM132 family.</text>
</comment>
<evidence type="ECO:0000256" key="6">
    <source>
        <dbReference type="SAM" id="MobiDB-lite"/>
    </source>
</evidence>
<feature type="domain" description="Transmembrane protein TMEM132 cohesin-like" evidence="11">
    <location>
        <begin position="255"/>
        <end position="399"/>
    </location>
</feature>
<evidence type="ECO:0000259" key="11">
    <source>
        <dbReference type="Pfam" id="PF23039"/>
    </source>
</evidence>
<evidence type="ECO:0000256" key="1">
    <source>
        <dbReference type="ARBA" id="ARBA00004479"/>
    </source>
</evidence>
<feature type="region of interest" description="Disordered" evidence="6">
    <location>
        <begin position="984"/>
        <end position="1013"/>
    </location>
</feature>
<feature type="domain" description="Transmembrane protein family 132 fourth" evidence="10">
    <location>
        <begin position="401"/>
        <end position="498"/>
    </location>
</feature>
<feature type="non-terminal residue" evidence="15">
    <location>
        <position position="1069"/>
    </location>
</feature>
<comment type="subcellular location">
    <subcellularLocation>
        <location evidence="1">Membrane</location>
        <topology evidence="1">Single-pass type I membrane protein</topology>
    </subcellularLocation>
</comment>
<feature type="domain" description="Transmembrane protein TMEM132 sixth" evidence="14">
    <location>
        <begin position="638"/>
        <end position="753"/>
    </location>
</feature>
<dbReference type="InterPro" id="IPR031437">
    <property type="entry name" value="Ig_TMEM132_4th"/>
</dbReference>
<comment type="caution">
    <text evidence="15">The sequence shown here is derived from an EMBL/GenBank/DDBJ whole genome shotgun (WGS) entry which is preliminary data.</text>
</comment>
<sequence length="1069" mass="118912">VTESRGILESIQRFSLLPTYLPVTYRIHNADVSFFLKEANQDIMRNSSLQSRVESFLIYKSKSPPVLNASYGPFSIEQAVPQDLMLSSNPFSSTNKFSFDWKLKAFILSTKIYLSKPRVQVLFYIVGRDWDEYSPAERLPCLRVFAFRETREVRGSCRLKGDLGLCVAQLELLPSWFNPPTVLTGRKKHMDRSEGSPVELYYSIQAGDERGECAKEDVRKSNGIRSGRNDIDESGPPLQRIGSVFLYQTHATPSLTEMRLDNNIVIQYAPKTAKQGDILTFLVSVAKNSTEDQFTLRAKVQKGVNVFGVRASSPQLWDIRESGDHSGRSAPAVVVCQRKSAASDNSAGGPSSEIMQIDFEIEDLTEPPETQLITWQVEYPGDTTSDLGISKIYISQKELLGVLPLAMEAEILNTAILTGKTVAVPVRVVSVEDDGTVTDLVESVECRSSDEDVIKVSDRCDYVFVNGKEMKGKVNVIVNFTYQHLSAPLEMTVWIPRLPLQIEVSDTELNQIKGWRVPIISNKRPARDSDDEDEDERRGRGCTLQYQHAMVRVLTQFVAEPPEPGGQLSHLLGPDWQLDITDMVRDFMQVEEPRIARLQEGQVLVGLELGMTTIQILSPLSDAILAEKTVTVLDEKVTITDLGVQLVTGLSLSLQLSPGSNRAIFATAVAQELLQSPKQEAAISCWIQFSDGSVMPLDIYDSKDFSLSATSLDEKVVSIHHDPKFKWPVIAAETEGQGALVKVEMVISESCQKSKRKSVLAVGSGSIKVKFGQSDANPNISDSKHRAGAGVHLENRAGDRRQKPGWQERGDGHYYSSSMGHEQGRATTTHRSVLSRKEDRESLLDDDSQNLPVDFTSFPAQVDVPRGGGDAEDGDLVQTPRGLSDLEIGMYALLGVFCLAILVFLINCVTFALKYRNKQVPFEEQEGMSHSHDWVGLSNRTELLENHINFSSQQDEQITAIDRGVDYEESKYLLNATATKNINGQSFRSPESAFSEGKEQKSEPSASPTSKRKRVKFTTFTTISSDDGCPAVNSILMSNEDDIKWVCQDMDLGECKELKNYMERLHENA</sequence>
<evidence type="ECO:0000256" key="5">
    <source>
        <dbReference type="ARBA" id="ARBA00023136"/>
    </source>
</evidence>
<dbReference type="Proteomes" id="UP000540762">
    <property type="component" value="Unassembled WGS sequence"/>
</dbReference>
<dbReference type="InterPro" id="IPR026307">
    <property type="entry name" value="TMEM132"/>
</dbReference>
<evidence type="ECO:0000259" key="12">
    <source>
        <dbReference type="Pfam" id="PF23481"/>
    </source>
</evidence>
<dbReference type="Pfam" id="PF23039">
    <property type="entry name" value="TMEM132_3rd"/>
    <property type="match status" value="1"/>
</dbReference>
<keyword evidence="5 7" id="KW-0472">Membrane</keyword>
<dbReference type="PANTHER" id="PTHR13388">
    <property type="entry name" value="DETONATOR, ISOFORM E"/>
    <property type="match status" value="1"/>
</dbReference>
<dbReference type="Pfam" id="PF23487">
    <property type="entry name" value="Ig_TMEM132_6th"/>
    <property type="match status" value="1"/>
</dbReference>
<feature type="domain" description="Transmembrane protein TMEM132 fifth" evidence="13">
    <location>
        <begin position="501"/>
        <end position="637"/>
    </location>
</feature>
<feature type="non-terminal residue" evidence="15">
    <location>
        <position position="1"/>
    </location>
</feature>
<accession>A0A7K7MKY4</accession>
<protein>
    <submittedName>
        <fullName evidence="15">T132D protein</fullName>
    </submittedName>
</protein>
<evidence type="ECO:0000259" key="9">
    <source>
        <dbReference type="Pfam" id="PF15706"/>
    </source>
</evidence>
<feature type="region of interest" description="Disordered" evidence="6">
    <location>
        <begin position="773"/>
        <end position="850"/>
    </location>
</feature>
<dbReference type="Pfam" id="PF15706">
    <property type="entry name" value="TMEM132_C"/>
    <property type="match status" value="1"/>
</dbReference>
<evidence type="ECO:0000259" key="8">
    <source>
        <dbReference type="Pfam" id="PF15705"/>
    </source>
</evidence>
<evidence type="ECO:0000259" key="14">
    <source>
        <dbReference type="Pfam" id="PF23487"/>
    </source>
</evidence>
<dbReference type="EMBL" id="VZSR01003800">
    <property type="protein sequence ID" value="NWZ43678.1"/>
    <property type="molecule type" value="Genomic_DNA"/>
</dbReference>
<reference evidence="15 16" key="1">
    <citation type="submission" date="2019-09" db="EMBL/GenBank/DDBJ databases">
        <title>Bird 10,000 Genomes (B10K) Project - Family phase.</title>
        <authorList>
            <person name="Zhang G."/>
        </authorList>
    </citation>
    <scope>NUCLEOTIDE SEQUENCE [LARGE SCALE GENOMIC DNA]</scope>
    <source>
        <strain evidence="15">OUT-0037</strain>
        <tissue evidence="15">Liver</tissue>
    </source>
</reference>
<feature type="domain" description="Transmembrane protein TMEM132 C-terminal" evidence="9">
    <location>
        <begin position="857"/>
        <end position="942"/>
    </location>
</feature>
<dbReference type="Pfam" id="PF16070">
    <property type="entry name" value="Ig_TMEM132_4th"/>
    <property type="match status" value="1"/>
</dbReference>
<dbReference type="AlphaFoldDB" id="A0A7K7MKY4"/>
<dbReference type="Pfam" id="PF23481">
    <property type="entry name" value="Ig_TMEM132_2nd"/>
    <property type="match status" value="1"/>
</dbReference>
<organism evidence="15 16">
    <name type="scientific">Brachypodius melanocephalos</name>
    <name type="common">black-headed bulbul</name>
    <dbReference type="NCBI Taxonomy" id="3235156"/>
    <lineage>
        <taxon>Eukaryota</taxon>
        <taxon>Metazoa</taxon>
        <taxon>Chordata</taxon>
        <taxon>Craniata</taxon>
        <taxon>Vertebrata</taxon>
        <taxon>Euteleostomi</taxon>
        <taxon>Archelosauria</taxon>
        <taxon>Archosauria</taxon>
        <taxon>Dinosauria</taxon>
        <taxon>Saurischia</taxon>
        <taxon>Theropoda</taxon>
        <taxon>Coelurosauria</taxon>
        <taxon>Aves</taxon>
        <taxon>Neognathae</taxon>
        <taxon>Neoaves</taxon>
        <taxon>Telluraves</taxon>
        <taxon>Australaves</taxon>
        <taxon>Passeriformes</taxon>
        <taxon>Sylvioidea</taxon>
        <taxon>Pycnonotidae</taxon>
        <taxon>Brachypodius</taxon>
    </lineage>
</organism>
<dbReference type="InterPro" id="IPR031436">
    <property type="entry name" value="TMEM132_C"/>
</dbReference>
<evidence type="ECO:0000256" key="7">
    <source>
        <dbReference type="SAM" id="Phobius"/>
    </source>
</evidence>